<reference evidence="3 5" key="3">
    <citation type="submission" date="2019-07" db="EMBL/GenBank/DDBJ databases">
        <title>Active sludge and wastewater microbial communities from Klosterneuburg, Austria.</title>
        <authorList>
            <person name="Wagner M."/>
        </authorList>
    </citation>
    <scope>NUCLEOTIDE SEQUENCE [LARGE SCALE GENOMIC DNA]</scope>
    <source>
        <strain evidence="3 5">Nm2</strain>
    </source>
</reference>
<keyword evidence="3" id="KW-0560">Oxidoreductase</keyword>
<protein>
    <submittedName>
        <fullName evidence="3">Catechol 2,3-dioxygenase-like lactoylglutathione lyase family enzyme</fullName>
    </submittedName>
    <submittedName>
        <fullName evidence="2">Glyoxalase</fullName>
    </submittedName>
</protein>
<keyword evidence="3" id="KW-0456">Lyase</keyword>
<dbReference type="PANTHER" id="PTHR46142:SF3">
    <property type="entry name" value="F18B13.24 PROTEIN"/>
    <property type="match status" value="1"/>
</dbReference>
<dbReference type="SUPFAM" id="SSF54593">
    <property type="entry name" value="Glyoxalase/Bleomycin resistance protein/Dihydroxybiphenyl dioxygenase"/>
    <property type="match status" value="1"/>
</dbReference>
<keyword evidence="3" id="KW-0223">Dioxygenase</keyword>
<dbReference type="KEGG" id="nco:AAW31_16780"/>
<dbReference type="InterPro" id="IPR029068">
    <property type="entry name" value="Glyas_Bleomycin-R_OHBP_Dase"/>
</dbReference>
<evidence type="ECO:0000313" key="4">
    <source>
        <dbReference type="Proteomes" id="UP000034156"/>
    </source>
</evidence>
<feature type="domain" description="VOC" evidence="1">
    <location>
        <begin position="5"/>
        <end position="120"/>
    </location>
</feature>
<dbReference type="Proteomes" id="UP000324176">
    <property type="component" value="Unassembled WGS sequence"/>
</dbReference>
<dbReference type="InterPro" id="IPR037523">
    <property type="entry name" value="VOC_core"/>
</dbReference>
<evidence type="ECO:0000313" key="3">
    <source>
        <dbReference type="EMBL" id="TYP80143.1"/>
    </source>
</evidence>
<dbReference type="RefSeq" id="WP_046851122.1">
    <property type="nucleotide sequence ID" value="NZ_CP011451.1"/>
</dbReference>
<dbReference type="OrthoDB" id="8562712at2"/>
<keyword evidence="4" id="KW-1185">Reference proteome</keyword>
<evidence type="ECO:0000313" key="2">
    <source>
        <dbReference type="EMBL" id="AKH39097.1"/>
    </source>
</evidence>
<dbReference type="InterPro" id="IPR004360">
    <property type="entry name" value="Glyas_Fos-R_dOase_dom"/>
</dbReference>
<reference evidence="2 4" key="2">
    <citation type="journal article" date="2016" name="Genome Announc.">
        <title>Genome Sequence of Nitrosomonas communis Strain Nm2, a Mesophilic Ammonia-Oxidizing Bacterium Isolated from Mediterranean Soil.</title>
        <authorList>
            <person name="Kozlowski J.A."/>
            <person name="Kits K.D."/>
            <person name="Stein L.Y."/>
        </authorList>
    </citation>
    <scope>NUCLEOTIDE SEQUENCE [LARGE SCALE GENOMIC DNA]</scope>
    <source>
        <strain evidence="2 4">Nm2</strain>
    </source>
</reference>
<accession>A0A0F7KJV2</accession>
<dbReference type="GO" id="GO:0016829">
    <property type="term" value="F:lyase activity"/>
    <property type="evidence" value="ECO:0007669"/>
    <property type="project" value="UniProtKB-KW"/>
</dbReference>
<dbReference type="EMBL" id="VNHT01000063">
    <property type="protein sequence ID" value="TYP80143.1"/>
    <property type="molecule type" value="Genomic_DNA"/>
</dbReference>
<dbReference type="GO" id="GO:0051213">
    <property type="term" value="F:dioxygenase activity"/>
    <property type="evidence" value="ECO:0007669"/>
    <property type="project" value="UniProtKB-KW"/>
</dbReference>
<dbReference type="PATRIC" id="fig|44574.3.peg.4045"/>
<proteinExistence type="predicted"/>
<dbReference type="EMBL" id="CP011451">
    <property type="protein sequence ID" value="AKH39097.1"/>
    <property type="molecule type" value="Genomic_DNA"/>
</dbReference>
<dbReference type="Gene3D" id="3.10.180.10">
    <property type="entry name" value="2,3-Dihydroxybiphenyl 1,2-Dioxygenase, domain 1"/>
    <property type="match status" value="1"/>
</dbReference>
<gene>
    <name evidence="2" type="ORF">AAW31_16780</name>
    <name evidence="3" type="ORF">BCL69_106315</name>
</gene>
<sequence>MAIEGMNHFTVLTSDLEKCKAFYIGVLGLTEGYRPPFLFPGAWLYSGDQAILHIIAGRSLPAESQGIIDHMAFTASNLQLVVDKLNFYNIAFKLHRLIEQQTWQLFCHDPDGAKVELDFAASEPEPKLDIAREGFNK</sequence>
<dbReference type="AlphaFoldDB" id="A0A0F7KJV2"/>
<reference evidence="4" key="1">
    <citation type="submission" date="2015-05" db="EMBL/GenBank/DDBJ databases">
        <title>Draft genome of Nitrosomonas communis strain Nm2.</title>
        <authorList>
            <person name="Kozlowski J.A."/>
            <person name="Kits K.D."/>
            <person name="Stein L.Y."/>
        </authorList>
    </citation>
    <scope>NUCLEOTIDE SEQUENCE [LARGE SCALE GENOMIC DNA]</scope>
    <source>
        <strain evidence="4">Nm2</strain>
    </source>
</reference>
<name>A0A0F7KJV2_9PROT</name>
<dbReference type="PANTHER" id="PTHR46142">
    <property type="match status" value="1"/>
</dbReference>
<dbReference type="PROSITE" id="PS51819">
    <property type="entry name" value="VOC"/>
    <property type="match status" value="1"/>
</dbReference>
<organism evidence="2 4">
    <name type="scientific">Nitrosomonas communis</name>
    <dbReference type="NCBI Taxonomy" id="44574"/>
    <lineage>
        <taxon>Bacteria</taxon>
        <taxon>Pseudomonadati</taxon>
        <taxon>Pseudomonadota</taxon>
        <taxon>Betaproteobacteria</taxon>
        <taxon>Nitrosomonadales</taxon>
        <taxon>Nitrosomonadaceae</taxon>
        <taxon>Nitrosomonas</taxon>
    </lineage>
</organism>
<dbReference type="Pfam" id="PF00903">
    <property type="entry name" value="Glyoxalase"/>
    <property type="match status" value="1"/>
</dbReference>
<evidence type="ECO:0000259" key="1">
    <source>
        <dbReference type="PROSITE" id="PS51819"/>
    </source>
</evidence>
<evidence type="ECO:0000313" key="5">
    <source>
        <dbReference type="Proteomes" id="UP000324176"/>
    </source>
</evidence>
<dbReference type="Proteomes" id="UP000034156">
    <property type="component" value="Chromosome"/>
</dbReference>